<dbReference type="InterPro" id="IPR038158">
    <property type="entry name" value="H-NOX_domain_sf"/>
</dbReference>
<reference evidence="2 3" key="1">
    <citation type="submission" date="2019-03" db="EMBL/GenBank/DDBJ databases">
        <title>Genomic Encyclopedia of Type Strains, Phase IV (KMG-IV): sequencing the most valuable type-strain genomes for metagenomic binning, comparative biology and taxonomic classification.</title>
        <authorList>
            <person name="Goeker M."/>
        </authorList>
    </citation>
    <scope>NUCLEOTIDE SEQUENCE [LARGE SCALE GENOMIC DNA]</scope>
    <source>
        <strain evidence="2 3">DSM 4868</strain>
    </source>
</reference>
<dbReference type="InterPro" id="IPR024096">
    <property type="entry name" value="NO_sig/Golgi_transp_ligand-bd"/>
</dbReference>
<organism evidence="2 3">
    <name type="scientific">Rhodovulum euryhalinum</name>
    <dbReference type="NCBI Taxonomy" id="35805"/>
    <lineage>
        <taxon>Bacteria</taxon>
        <taxon>Pseudomonadati</taxon>
        <taxon>Pseudomonadota</taxon>
        <taxon>Alphaproteobacteria</taxon>
        <taxon>Rhodobacterales</taxon>
        <taxon>Paracoccaceae</taxon>
        <taxon>Rhodovulum</taxon>
    </lineage>
</organism>
<sequence length="195" mass="21399">MHGLLNRAIQCFLVDTYGGKCWTHVARVAGVEPGGFEAMLTYEDSLTDAVLHAAVAHVGLTREMLLEDLGTYLVSHSDHEALRRLLRFGGETFLEFLFSLEDLPDRTRLAVPDLEMPELELAEDGEKGFLIQCRGGWPGAEFVLQGMLRAMADDYGALALLDVTDRRRDGATLTVSLLDATFHSGRSFSLVAGCP</sequence>
<evidence type="ECO:0000313" key="3">
    <source>
        <dbReference type="Proteomes" id="UP000295142"/>
    </source>
</evidence>
<gene>
    <name evidence="2" type="ORF">EV655_101132</name>
</gene>
<name>A0A4R2KSI1_9RHOB</name>
<proteinExistence type="predicted"/>
<dbReference type="Proteomes" id="UP000295142">
    <property type="component" value="Unassembled WGS sequence"/>
</dbReference>
<dbReference type="AlphaFoldDB" id="A0A4R2KSI1"/>
<comment type="caution">
    <text evidence="2">The sequence shown here is derived from an EMBL/GenBank/DDBJ whole genome shotgun (WGS) entry which is preliminary data.</text>
</comment>
<feature type="domain" description="Heme NO-binding" evidence="1">
    <location>
        <begin position="2"/>
        <end position="155"/>
    </location>
</feature>
<dbReference type="InterPro" id="IPR011644">
    <property type="entry name" value="Heme_NO-bd"/>
</dbReference>
<dbReference type="GO" id="GO:0020037">
    <property type="term" value="F:heme binding"/>
    <property type="evidence" value="ECO:0007669"/>
    <property type="project" value="InterPro"/>
</dbReference>
<protein>
    <submittedName>
        <fullName evidence="2">Heme-NO-binding protein</fullName>
    </submittedName>
</protein>
<dbReference type="EMBL" id="SLWW01000001">
    <property type="protein sequence ID" value="TCO73976.1"/>
    <property type="molecule type" value="Genomic_DNA"/>
</dbReference>
<dbReference type="PANTHER" id="PTHR45655">
    <property type="entry name" value="GUANYLATE CYCLASE SOLUBLE SUBUNIT BETA-2"/>
    <property type="match status" value="1"/>
</dbReference>
<dbReference type="OrthoDB" id="981203at2"/>
<keyword evidence="3" id="KW-1185">Reference proteome</keyword>
<accession>A0A4R2KSI1</accession>
<dbReference type="SUPFAM" id="SSF111126">
    <property type="entry name" value="Ligand-binding domain in the NO signalling and Golgi transport"/>
    <property type="match status" value="1"/>
</dbReference>
<evidence type="ECO:0000259" key="1">
    <source>
        <dbReference type="Pfam" id="PF07700"/>
    </source>
</evidence>
<dbReference type="Gene3D" id="3.90.1520.10">
    <property type="entry name" value="H-NOX domain"/>
    <property type="match status" value="1"/>
</dbReference>
<dbReference type="PANTHER" id="PTHR45655:SF13">
    <property type="entry name" value="SOLUBLE GUANYLATE CYCLASE GCY-32-RELATED"/>
    <property type="match status" value="1"/>
</dbReference>
<dbReference type="RefSeq" id="WP_132540238.1">
    <property type="nucleotide sequence ID" value="NZ_SLWW01000001.1"/>
</dbReference>
<dbReference type="Pfam" id="PF07700">
    <property type="entry name" value="HNOB"/>
    <property type="match status" value="1"/>
</dbReference>
<evidence type="ECO:0000313" key="2">
    <source>
        <dbReference type="EMBL" id="TCO73976.1"/>
    </source>
</evidence>